<evidence type="ECO:0000256" key="3">
    <source>
        <dbReference type="ARBA" id="ARBA00022692"/>
    </source>
</evidence>
<evidence type="ECO:0000313" key="9">
    <source>
        <dbReference type="Proteomes" id="UP000634206"/>
    </source>
</evidence>
<feature type="transmembrane region" description="Helical" evidence="7">
    <location>
        <begin position="322"/>
        <end position="340"/>
    </location>
</feature>
<dbReference type="GO" id="GO:0006629">
    <property type="term" value="P:lipid metabolic process"/>
    <property type="evidence" value="ECO:0007669"/>
    <property type="project" value="TreeGrafter"/>
</dbReference>
<dbReference type="PANTHER" id="PTHR13416">
    <property type="match status" value="1"/>
</dbReference>
<dbReference type="InterPro" id="IPR012430">
    <property type="entry name" value="TMEM43_fam"/>
</dbReference>
<evidence type="ECO:0000313" key="8">
    <source>
        <dbReference type="EMBL" id="MBK1855363.1"/>
    </source>
</evidence>
<reference evidence="8" key="1">
    <citation type="submission" date="2021-01" db="EMBL/GenBank/DDBJ databases">
        <title>Modified the classification status of verrucomicrobia.</title>
        <authorList>
            <person name="Feng X."/>
        </authorList>
    </citation>
    <scope>NUCLEOTIDE SEQUENCE</scope>
    <source>
        <strain evidence="8">5K15</strain>
    </source>
</reference>
<dbReference type="GO" id="GO:0071763">
    <property type="term" value="P:nuclear membrane organization"/>
    <property type="evidence" value="ECO:0007669"/>
    <property type="project" value="TreeGrafter"/>
</dbReference>
<protein>
    <submittedName>
        <fullName evidence="8">TMEM43 family protein</fullName>
    </submittedName>
</protein>
<keyword evidence="3 7" id="KW-0812">Transmembrane</keyword>
<dbReference type="AlphaFoldDB" id="A0AAE2SBE6"/>
<organism evidence="8 9">
    <name type="scientific">Oceaniferula flava</name>
    <dbReference type="NCBI Taxonomy" id="2800421"/>
    <lineage>
        <taxon>Bacteria</taxon>
        <taxon>Pseudomonadati</taxon>
        <taxon>Verrucomicrobiota</taxon>
        <taxon>Verrucomicrobiia</taxon>
        <taxon>Verrucomicrobiales</taxon>
        <taxon>Verrucomicrobiaceae</taxon>
        <taxon>Oceaniferula</taxon>
    </lineage>
</organism>
<keyword evidence="5 7" id="KW-1133">Transmembrane helix</keyword>
<dbReference type="PANTHER" id="PTHR13416:SF2">
    <property type="entry name" value="TRANSMEMBRANE PROTEIN 43"/>
    <property type="match status" value="1"/>
</dbReference>
<dbReference type="Proteomes" id="UP000634206">
    <property type="component" value="Unassembled WGS sequence"/>
</dbReference>
<evidence type="ECO:0000256" key="7">
    <source>
        <dbReference type="SAM" id="Phobius"/>
    </source>
</evidence>
<keyword evidence="6 7" id="KW-0472">Membrane</keyword>
<feature type="transmembrane region" description="Helical" evidence="7">
    <location>
        <begin position="292"/>
        <end position="310"/>
    </location>
</feature>
<name>A0AAE2SBE6_9BACT</name>
<keyword evidence="4" id="KW-0256">Endoplasmic reticulum</keyword>
<evidence type="ECO:0000256" key="4">
    <source>
        <dbReference type="ARBA" id="ARBA00022824"/>
    </source>
</evidence>
<evidence type="ECO:0000256" key="5">
    <source>
        <dbReference type="ARBA" id="ARBA00022989"/>
    </source>
</evidence>
<dbReference type="Pfam" id="PF07787">
    <property type="entry name" value="TMEM43"/>
    <property type="match status" value="1"/>
</dbReference>
<comment type="caution">
    <text evidence="8">The sequence shown here is derived from an EMBL/GenBank/DDBJ whole genome shotgun (WGS) entry which is preliminary data.</text>
</comment>
<proteinExistence type="predicted"/>
<accession>A0AAE2SBE6</accession>
<keyword evidence="9" id="KW-1185">Reference proteome</keyword>
<comment type="subcellular location">
    <subcellularLocation>
        <location evidence="1">Endomembrane system</location>
        <topology evidence="1">Multi-pass membrane protein</topology>
    </subcellularLocation>
    <subcellularLocation>
        <location evidence="2">Endoplasmic reticulum membrane</location>
    </subcellularLocation>
</comment>
<feature type="transmembrane region" description="Helical" evidence="7">
    <location>
        <begin position="352"/>
        <end position="374"/>
    </location>
</feature>
<dbReference type="RefSeq" id="WP_309489976.1">
    <property type="nucleotide sequence ID" value="NZ_JAENIG010000006.1"/>
</dbReference>
<evidence type="ECO:0000256" key="1">
    <source>
        <dbReference type="ARBA" id="ARBA00004127"/>
    </source>
</evidence>
<feature type="transmembrane region" description="Helical" evidence="7">
    <location>
        <begin position="20"/>
        <end position="41"/>
    </location>
</feature>
<evidence type="ECO:0000256" key="6">
    <source>
        <dbReference type="ARBA" id="ARBA00023136"/>
    </source>
</evidence>
<gene>
    <name evidence="8" type="ORF">JIN83_10360</name>
</gene>
<dbReference type="GO" id="GO:0012505">
    <property type="term" value="C:endomembrane system"/>
    <property type="evidence" value="ECO:0007669"/>
    <property type="project" value="UniProtKB-SubCell"/>
</dbReference>
<evidence type="ECO:0000256" key="2">
    <source>
        <dbReference type="ARBA" id="ARBA00004586"/>
    </source>
</evidence>
<dbReference type="EMBL" id="JAENIG010000006">
    <property type="protein sequence ID" value="MBK1855363.1"/>
    <property type="molecule type" value="Genomic_DNA"/>
</dbReference>
<sequence>MSEDSFTETTSTGWFSRIGGAIKGIFVGMIMVVIAFPVLFWNEGRAVKTRKDLNEGAKDFVQVSADTVDPANDGKLVHLSGAAETPVELADEALGIRTKALVLKRKVEMYQWKQSTDTKTKKKLGGSEEKTITYNYTKTWSEGRIDSSNFKKPAGHENPSLPVTSSSWTASPVTVGAFTLSKDLVSKLNDYQPLTVAETTELPEKIAEREVKLSGGQIYLAKDTANPVVGDVRISYQQVEPSVVSLISKQKGSSFEPFTGSKGTTINMIQTGEHSAEAMFERAQESNKMMSWILRLVGFVLMFMGFSLIFKPLSVVADVLPIAGTIVGVGTGIVAFLLAAPLSLATISIAWIFYRPLIGIPLLLAAAVGIFFLVKKVIAYKKAQA</sequence>